<gene>
    <name evidence="1" type="ORF">A3D04_01845</name>
</gene>
<evidence type="ECO:0000313" key="2">
    <source>
        <dbReference type="Proteomes" id="UP000177369"/>
    </source>
</evidence>
<dbReference type="Proteomes" id="UP000177369">
    <property type="component" value="Unassembled WGS sequence"/>
</dbReference>
<dbReference type="EMBL" id="MFBD01000042">
    <property type="protein sequence ID" value="OGD87905.1"/>
    <property type="molecule type" value="Genomic_DNA"/>
</dbReference>
<evidence type="ECO:0000313" key="1">
    <source>
        <dbReference type="EMBL" id="OGD87905.1"/>
    </source>
</evidence>
<comment type="caution">
    <text evidence="1">The sequence shown here is derived from an EMBL/GenBank/DDBJ whole genome shotgun (WGS) entry which is preliminary data.</text>
</comment>
<proteinExistence type="predicted"/>
<sequence>MSLTDKEMSRRELLKAAWGKAPAVGAFLFLPTIIACSESTKTNDYNDFINPDNIEHKIQEILPEKPSFPVLTVSDIPGVKSIEDIKNLERYAQNDSLLNETGIESVSFALDIDRIVVKFNLEPGVKIGEPYKKPSPWPGFLLVGRLRLFKTHPTTWYVFGGEENQNTVDSLYLEFDITKDELYGNHFILILNHRLLSLNGKETPITVLPYRFEYQAEKPPKI</sequence>
<protein>
    <submittedName>
        <fullName evidence="1">Uncharacterized protein</fullName>
    </submittedName>
</protein>
<dbReference type="AlphaFoldDB" id="A0A1F5G7W0"/>
<name>A0A1F5G7W0_9BACT</name>
<accession>A0A1F5G7W0</accession>
<reference evidence="1 2" key="1">
    <citation type="journal article" date="2016" name="Nat. Commun.">
        <title>Thousands of microbial genomes shed light on interconnected biogeochemical processes in an aquifer system.</title>
        <authorList>
            <person name="Anantharaman K."/>
            <person name="Brown C.T."/>
            <person name="Hug L.A."/>
            <person name="Sharon I."/>
            <person name="Castelle C.J."/>
            <person name="Probst A.J."/>
            <person name="Thomas B.C."/>
            <person name="Singh A."/>
            <person name="Wilkins M.J."/>
            <person name="Karaoz U."/>
            <person name="Brodie E.L."/>
            <person name="Williams K.H."/>
            <person name="Hubbard S.S."/>
            <person name="Banfield J.F."/>
        </authorList>
    </citation>
    <scope>NUCLEOTIDE SEQUENCE [LARGE SCALE GENOMIC DNA]</scope>
</reference>
<organism evidence="1 2">
    <name type="scientific">Candidatus Curtissbacteria bacterium RIFCSPHIGHO2_02_FULL_40_16b</name>
    <dbReference type="NCBI Taxonomy" id="1797714"/>
    <lineage>
        <taxon>Bacteria</taxon>
        <taxon>Candidatus Curtissiibacteriota</taxon>
    </lineage>
</organism>